<dbReference type="SUPFAM" id="SSF81345">
    <property type="entry name" value="ABC transporter involved in vitamin B12 uptake, BtuC"/>
    <property type="match status" value="1"/>
</dbReference>
<evidence type="ECO:0000256" key="1">
    <source>
        <dbReference type="ARBA" id="ARBA00004651"/>
    </source>
</evidence>
<evidence type="ECO:0000256" key="2">
    <source>
        <dbReference type="ARBA" id="ARBA00007935"/>
    </source>
</evidence>
<dbReference type="AlphaFoldDB" id="B6EPW6"/>
<feature type="transmembrane region" description="Helical" evidence="8">
    <location>
        <begin position="103"/>
        <end position="122"/>
    </location>
</feature>
<feature type="transmembrane region" description="Helical" evidence="8">
    <location>
        <begin position="12"/>
        <end position="36"/>
    </location>
</feature>
<proteinExistence type="inferred from homology"/>
<feature type="transmembrane region" description="Helical" evidence="8">
    <location>
        <begin position="75"/>
        <end position="94"/>
    </location>
</feature>
<evidence type="ECO:0000256" key="7">
    <source>
        <dbReference type="ARBA" id="ARBA00023136"/>
    </source>
</evidence>
<feature type="transmembrane region" description="Helical" evidence="8">
    <location>
        <begin position="157"/>
        <end position="182"/>
    </location>
</feature>
<keyword evidence="6 8" id="KW-1133">Transmembrane helix</keyword>
<evidence type="ECO:0000256" key="5">
    <source>
        <dbReference type="ARBA" id="ARBA00022692"/>
    </source>
</evidence>
<dbReference type="InterPro" id="IPR037294">
    <property type="entry name" value="ABC_BtuC-like"/>
</dbReference>
<keyword evidence="4" id="KW-1003">Cell membrane</keyword>
<sequence>MMPFYRLTSFQILVSVSLFIGLFFTYLSVGAVHIPIIDILAMFKSYVLGGSELAAKEHPLASAIVLHIRLPRACAAILAGGALALAGACTQGLFKNPLASPDVLGVSSGSSFGAVVAIVTGFSFMNPMWLPIFTTVGALAASAFIYVLASRHSSSQILFLILTGLALSSLLGGARMGLLLMAQQYEVSQFVFWAMGGLDGRMWQHLLWPAPVIIVVSILLLKESRSLNLLALGEESAHGMGLNIKKTRFKLLMFATLLTAMSIAIAGPIGFIGLMVPHLVRLLVGPAHEKLLPFSAIFGVIFLLVCDLLGRWIIAPNELKAGIITSFIGGCYFIGLIIRFQRKGRLA</sequence>
<organism evidence="9 10">
    <name type="scientific">Aliivibrio salmonicida (strain LFI1238)</name>
    <name type="common">Vibrio salmonicida (strain LFI1238)</name>
    <dbReference type="NCBI Taxonomy" id="316275"/>
    <lineage>
        <taxon>Bacteria</taxon>
        <taxon>Pseudomonadati</taxon>
        <taxon>Pseudomonadota</taxon>
        <taxon>Gammaproteobacteria</taxon>
        <taxon>Vibrionales</taxon>
        <taxon>Vibrionaceae</taxon>
        <taxon>Aliivibrio</taxon>
    </lineage>
</organism>
<dbReference type="GO" id="GO:0022857">
    <property type="term" value="F:transmembrane transporter activity"/>
    <property type="evidence" value="ECO:0007669"/>
    <property type="project" value="InterPro"/>
</dbReference>
<dbReference type="KEGG" id="vsa:VSAL_II1075"/>
<evidence type="ECO:0000256" key="3">
    <source>
        <dbReference type="ARBA" id="ARBA00022448"/>
    </source>
</evidence>
<feature type="transmembrane region" description="Helical" evidence="8">
    <location>
        <begin position="202"/>
        <end position="221"/>
    </location>
</feature>
<dbReference type="GO" id="GO:0033214">
    <property type="term" value="P:siderophore-iron import into cell"/>
    <property type="evidence" value="ECO:0007669"/>
    <property type="project" value="TreeGrafter"/>
</dbReference>
<gene>
    <name evidence="9" type="ordered locus">VSAL_II1075</name>
</gene>
<dbReference type="GO" id="GO:0005886">
    <property type="term" value="C:plasma membrane"/>
    <property type="evidence" value="ECO:0007669"/>
    <property type="project" value="UniProtKB-SubCell"/>
</dbReference>
<keyword evidence="10" id="KW-1185">Reference proteome</keyword>
<keyword evidence="7 8" id="KW-0472">Membrane</keyword>
<evidence type="ECO:0000256" key="8">
    <source>
        <dbReference type="SAM" id="Phobius"/>
    </source>
</evidence>
<comment type="subcellular location">
    <subcellularLocation>
        <location evidence="1">Cell membrane</location>
        <topology evidence="1">Multi-pass membrane protein</topology>
    </subcellularLocation>
</comment>
<dbReference type="Gene3D" id="1.10.3470.10">
    <property type="entry name" value="ABC transporter involved in vitamin B12 uptake, BtuC"/>
    <property type="match status" value="1"/>
</dbReference>
<dbReference type="FunFam" id="1.10.3470.10:FF:000001">
    <property type="entry name" value="Vitamin B12 ABC transporter permease BtuC"/>
    <property type="match status" value="1"/>
</dbReference>
<dbReference type="InterPro" id="IPR000522">
    <property type="entry name" value="ABC_transptr_permease_BtuC"/>
</dbReference>
<protein>
    <submittedName>
        <fullName evidence="9">Iron transporter, membrane component</fullName>
    </submittedName>
</protein>
<dbReference type="EMBL" id="FM178380">
    <property type="protein sequence ID" value="CAQ81829.1"/>
    <property type="molecule type" value="Genomic_DNA"/>
</dbReference>
<feature type="transmembrane region" description="Helical" evidence="8">
    <location>
        <begin position="294"/>
        <end position="314"/>
    </location>
</feature>
<feature type="transmembrane region" description="Helical" evidence="8">
    <location>
        <begin position="321"/>
        <end position="340"/>
    </location>
</feature>
<dbReference type="PANTHER" id="PTHR30472:SF25">
    <property type="entry name" value="ABC TRANSPORTER PERMEASE PROTEIN MJ0876-RELATED"/>
    <property type="match status" value="1"/>
</dbReference>
<dbReference type="PANTHER" id="PTHR30472">
    <property type="entry name" value="FERRIC ENTEROBACTIN TRANSPORT SYSTEM PERMEASE PROTEIN"/>
    <property type="match status" value="1"/>
</dbReference>
<evidence type="ECO:0000256" key="6">
    <source>
        <dbReference type="ARBA" id="ARBA00022989"/>
    </source>
</evidence>
<comment type="similarity">
    <text evidence="2">Belongs to the binding-protein-dependent transport system permease family. FecCD subfamily.</text>
</comment>
<evidence type="ECO:0000313" key="10">
    <source>
        <dbReference type="Proteomes" id="UP000001730"/>
    </source>
</evidence>
<evidence type="ECO:0000256" key="4">
    <source>
        <dbReference type="ARBA" id="ARBA00022475"/>
    </source>
</evidence>
<keyword evidence="3" id="KW-0813">Transport</keyword>
<accession>B6EPW6</accession>
<feature type="transmembrane region" description="Helical" evidence="8">
    <location>
        <begin position="128"/>
        <end position="148"/>
    </location>
</feature>
<feature type="transmembrane region" description="Helical" evidence="8">
    <location>
        <begin position="251"/>
        <end position="274"/>
    </location>
</feature>
<name>B6EPW6_ALISL</name>
<evidence type="ECO:0000313" key="9">
    <source>
        <dbReference type="EMBL" id="CAQ81829.1"/>
    </source>
</evidence>
<dbReference type="Proteomes" id="UP000001730">
    <property type="component" value="Chromosome 2"/>
</dbReference>
<dbReference type="eggNOG" id="COG0609">
    <property type="taxonomic scope" value="Bacteria"/>
</dbReference>
<reference evidence="9 10" key="1">
    <citation type="journal article" date="2008" name="BMC Genomics">
        <title>The genome sequence of the fish pathogen Aliivibrio salmonicida strain LFI1238 shows extensive evidence of gene decay.</title>
        <authorList>
            <person name="Hjerde E."/>
            <person name="Lorentzen M.S."/>
            <person name="Holden M.T."/>
            <person name="Seeger K."/>
            <person name="Paulsen S."/>
            <person name="Bason N."/>
            <person name="Churcher C."/>
            <person name="Harris D."/>
            <person name="Norbertczak H."/>
            <person name="Quail M.A."/>
            <person name="Sanders S."/>
            <person name="Thurston S."/>
            <person name="Parkhill J."/>
            <person name="Willassen N.P."/>
            <person name="Thomson N.R."/>
        </authorList>
    </citation>
    <scope>NUCLEOTIDE SEQUENCE [LARGE SCALE GENOMIC DNA]</scope>
    <source>
        <strain evidence="9 10">LFI1238</strain>
    </source>
</reference>
<dbReference type="CDD" id="cd06550">
    <property type="entry name" value="TM_ABC_iron-siderophores_like"/>
    <property type="match status" value="1"/>
</dbReference>
<dbReference type="Pfam" id="PF01032">
    <property type="entry name" value="FecCD"/>
    <property type="match status" value="1"/>
</dbReference>
<dbReference type="HOGENOM" id="CLU_013016_1_1_6"/>
<keyword evidence="5 8" id="KW-0812">Transmembrane</keyword>